<protein>
    <submittedName>
        <fullName evidence="3">Uncharacterized protein</fullName>
    </submittedName>
</protein>
<feature type="region of interest" description="Disordered" evidence="1">
    <location>
        <begin position="22"/>
        <end position="72"/>
    </location>
</feature>
<feature type="compositionally biased region" description="Low complexity" evidence="1">
    <location>
        <begin position="37"/>
        <end position="48"/>
    </location>
</feature>
<reference evidence="3 4" key="1">
    <citation type="submission" date="2016-02" db="EMBL/GenBank/DDBJ databases">
        <title>Complete genome sequencing and analysis of ATSB10, Dyella thiooxydans isolated from rhizosphere soil of sunflower (Helianthus annuus L.).</title>
        <authorList>
            <person name="Lee Y."/>
            <person name="Hwangbo K."/>
            <person name="Chung H."/>
            <person name="Yoo J."/>
            <person name="Kim K.Y."/>
            <person name="Sa T.M."/>
            <person name="Um Y."/>
            <person name="Madhaiyan M."/>
        </authorList>
    </citation>
    <scope>NUCLEOTIDE SEQUENCE [LARGE SCALE GENOMIC DNA]</scope>
    <source>
        <strain evidence="3 4">ATSB10</strain>
    </source>
</reference>
<feature type="chain" id="PRO_5007817514" evidence="2">
    <location>
        <begin position="23"/>
        <end position="99"/>
    </location>
</feature>
<accession>A0A160MYC8</accession>
<sequence length="99" mass="10344">MRPGPMFSLVFGGLLSAGVAAASGVSPPHDAGKASLAKAHQAEASHAAEVARLKHRVAEQEARSRQASQRLREQDQALERLHRELKAAGVSDDAVATGP</sequence>
<proteinExistence type="predicted"/>
<dbReference type="PATRIC" id="fig|445710.3.peg.332"/>
<dbReference type="EMBL" id="CP014841">
    <property type="protein sequence ID" value="AND67788.1"/>
    <property type="molecule type" value="Genomic_DNA"/>
</dbReference>
<dbReference type="STRING" id="445710.ATSB10_03340"/>
<evidence type="ECO:0000256" key="1">
    <source>
        <dbReference type="SAM" id="MobiDB-lite"/>
    </source>
</evidence>
<dbReference type="Proteomes" id="UP000077255">
    <property type="component" value="Chromosome"/>
</dbReference>
<feature type="signal peptide" evidence="2">
    <location>
        <begin position="1"/>
        <end position="22"/>
    </location>
</feature>
<evidence type="ECO:0000313" key="4">
    <source>
        <dbReference type="Proteomes" id="UP000077255"/>
    </source>
</evidence>
<evidence type="ECO:0000313" key="3">
    <source>
        <dbReference type="EMBL" id="AND67788.1"/>
    </source>
</evidence>
<keyword evidence="2" id="KW-0732">Signal</keyword>
<dbReference type="AlphaFoldDB" id="A0A160MYC8"/>
<gene>
    <name evidence="3" type="ORF">ATSB10_03340</name>
</gene>
<name>A0A160MYC8_9GAMM</name>
<keyword evidence="4" id="KW-1185">Reference proteome</keyword>
<organism evidence="3 4">
    <name type="scientific">Dyella thiooxydans</name>
    <dbReference type="NCBI Taxonomy" id="445710"/>
    <lineage>
        <taxon>Bacteria</taxon>
        <taxon>Pseudomonadati</taxon>
        <taxon>Pseudomonadota</taxon>
        <taxon>Gammaproteobacteria</taxon>
        <taxon>Lysobacterales</taxon>
        <taxon>Rhodanobacteraceae</taxon>
        <taxon>Dyella</taxon>
    </lineage>
</organism>
<dbReference type="KEGG" id="dtx:ATSB10_03340"/>
<feature type="compositionally biased region" description="Basic and acidic residues" evidence="1">
    <location>
        <begin position="49"/>
        <end position="72"/>
    </location>
</feature>
<evidence type="ECO:0000256" key="2">
    <source>
        <dbReference type="SAM" id="SignalP"/>
    </source>
</evidence>